<evidence type="ECO:0000256" key="1">
    <source>
        <dbReference type="SAM" id="SignalP"/>
    </source>
</evidence>
<keyword evidence="1" id="KW-0732">Signal</keyword>
<dbReference type="Pfam" id="PF07007">
    <property type="entry name" value="LprI"/>
    <property type="match status" value="1"/>
</dbReference>
<evidence type="ECO:0000313" key="3">
    <source>
        <dbReference type="EMBL" id="TDU32450.1"/>
    </source>
</evidence>
<keyword evidence="4" id="KW-1185">Reference proteome</keyword>
<proteinExistence type="predicted"/>
<dbReference type="PANTHER" id="PTHR39176:SF1">
    <property type="entry name" value="PERIPLASMIC PROTEIN"/>
    <property type="match status" value="1"/>
</dbReference>
<feature type="domain" description="Lysozyme inhibitor LprI-like N-terminal" evidence="2">
    <location>
        <begin position="28"/>
        <end position="123"/>
    </location>
</feature>
<dbReference type="EMBL" id="SOBT01000008">
    <property type="protein sequence ID" value="TDU32450.1"/>
    <property type="molecule type" value="Genomic_DNA"/>
</dbReference>
<organism evidence="3 4">
    <name type="scientific">Panacagrimonas perspica</name>
    <dbReference type="NCBI Taxonomy" id="381431"/>
    <lineage>
        <taxon>Bacteria</taxon>
        <taxon>Pseudomonadati</taxon>
        <taxon>Pseudomonadota</taxon>
        <taxon>Gammaproteobacteria</taxon>
        <taxon>Nevskiales</taxon>
        <taxon>Nevskiaceae</taxon>
        <taxon>Panacagrimonas</taxon>
    </lineage>
</organism>
<dbReference type="OrthoDB" id="7340239at2"/>
<dbReference type="InterPro" id="IPR009739">
    <property type="entry name" value="LprI-like_N"/>
</dbReference>
<feature type="chain" id="PRO_5030099636" evidence="1">
    <location>
        <begin position="20"/>
        <end position="137"/>
    </location>
</feature>
<comment type="caution">
    <text evidence="3">The sequence shown here is derived from an EMBL/GenBank/DDBJ whole genome shotgun (WGS) entry which is preliminary data.</text>
</comment>
<dbReference type="PANTHER" id="PTHR39176">
    <property type="entry name" value="PERIPLASMIC PROTEIN-RELATED"/>
    <property type="match status" value="1"/>
</dbReference>
<accession>A0A4R7PGC2</accession>
<sequence>MQHSIMAIVVCMTITPALAADFAACDPGGTQIEMTACAVDDLDVADRKLNETYKALMKKEAANKPFVEKLRAAQKAWVAFRDAELAAMFACDNADPDVCWGSMTSQCYSSYQAKMTRERTKRLAQFLEQGQPADECH</sequence>
<name>A0A4R7PGC2_9GAMM</name>
<reference evidence="3 4" key="1">
    <citation type="submission" date="2019-03" db="EMBL/GenBank/DDBJ databases">
        <title>Genomic Encyclopedia of Type Strains, Phase IV (KMG-IV): sequencing the most valuable type-strain genomes for metagenomic binning, comparative biology and taxonomic classification.</title>
        <authorList>
            <person name="Goeker M."/>
        </authorList>
    </citation>
    <scope>NUCLEOTIDE SEQUENCE [LARGE SCALE GENOMIC DNA]</scope>
    <source>
        <strain evidence="3 4">DSM 26377</strain>
    </source>
</reference>
<protein>
    <submittedName>
        <fullName evidence="3">Uncharacterized protein YecT (DUF1311 family)</fullName>
    </submittedName>
</protein>
<dbReference type="Gene3D" id="1.20.1270.180">
    <property type="match status" value="1"/>
</dbReference>
<dbReference type="RefSeq" id="WP_133880945.1">
    <property type="nucleotide sequence ID" value="NZ_MWIN01000001.1"/>
</dbReference>
<evidence type="ECO:0000313" key="4">
    <source>
        <dbReference type="Proteomes" id="UP000295341"/>
    </source>
</evidence>
<dbReference type="AlphaFoldDB" id="A0A4R7PGC2"/>
<evidence type="ECO:0000259" key="2">
    <source>
        <dbReference type="Pfam" id="PF07007"/>
    </source>
</evidence>
<feature type="signal peptide" evidence="1">
    <location>
        <begin position="1"/>
        <end position="19"/>
    </location>
</feature>
<gene>
    <name evidence="3" type="ORF">DFR24_1847</name>
</gene>
<dbReference type="Proteomes" id="UP000295341">
    <property type="component" value="Unassembled WGS sequence"/>
</dbReference>